<keyword evidence="4" id="KW-1185">Reference proteome</keyword>
<proteinExistence type="predicted"/>
<dbReference type="PANTHER" id="PTHR35041:SF6">
    <property type="entry name" value="FORMYLMETHIONINE DEFORMYLASE-LIKE PROTEIN-RELATED"/>
    <property type="match status" value="1"/>
</dbReference>
<dbReference type="EMBL" id="JARIHO010000033">
    <property type="protein sequence ID" value="KAJ7334065.1"/>
    <property type="molecule type" value="Genomic_DNA"/>
</dbReference>
<feature type="transmembrane region" description="Helical" evidence="2">
    <location>
        <begin position="532"/>
        <end position="551"/>
    </location>
</feature>
<feature type="transmembrane region" description="Helical" evidence="2">
    <location>
        <begin position="77"/>
        <end position="101"/>
    </location>
</feature>
<feature type="transmembrane region" description="Helical" evidence="2">
    <location>
        <begin position="126"/>
        <end position="150"/>
    </location>
</feature>
<organism evidence="3 4">
    <name type="scientific">Mycena albidolilacea</name>
    <dbReference type="NCBI Taxonomy" id="1033008"/>
    <lineage>
        <taxon>Eukaryota</taxon>
        <taxon>Fungi</taxon>
        <taxon>Dikarya</taxon>
        <taxon>Basidiomycota</taxon>
        <taxon>Agaricomycotina</taxon>
        <taxon>Agaricomycetes</taxon>
        <taxon>Agaricomycetidae</taxon>
        <taxon>Agaricales</taxon>
        <taxon>Marasmiineae</taxon>
        <taxon>Mycenaceae</taxon>
        <taxon>Mycena</taxon>
    </lineage>
</organism>
<evidence type="ECO:0000313" key="4">
    <source>
        <dbReference type="Proteomes" id="UP001218218"/>
    </source>
</evidence>
<keyword evidence="2" id="KW-0472">Membrane</keyword>
<feature type="transmembrane region" description="Helical" evidence="2">
    <location>
        <begin position="189"/>
        <end position="210"/>
    </location>
</feature>
<comment type="caution">
    <text evidence="3">The sequence shown here is derived from an EMBL/GenBank/DDBJ whole genome shotgun (WGS) entry which is preliminary data.</text>
</comment>
<dbReference type="Proteomes" id="UP001218218">
    <property type="component" value="Unassembled WGS sequence"/>
</dbReference>
<sequence>MDQARLASGLSYPSMSYSGGYLPHTAEQHPVEHTYGYLTPTEHTTLKAPSDESSGPLTPKRAAPAHSRYVPPSRKRIWIPALTIIGSLLAGILFAIGHHLYYSSLSGKAVDTTTTLAGLKVYDQKWASHVGTALAFLTKFFFSMCIGAAYVETLWKTARRPLGLSIAGLDASFGLLGNPLNFLSTDLLFSAQFLILLAAISWLVPIISVFTPGALTVTTEFVNGTISCTVPALNLASANAASTLGSYNLDHDDNAGHLDAPSQALQRIATTALLDGTYTTPISPCAAGASVCTYSTSYVAPYFRCSDPVYGAYIGDFNFKQTGGTTLFNATYLPSSSSGDQLLVAWSLGISDPNFGGGFGGYVVTCSTMNATYALDVQHTSDEDTVDVSSIVLNGVLNTDASTLGFSTAPLSNSANPDITRSQVVSGAIMLALETMLVGTIEQSDSSTKDLGIVMTINKTMVAMSNLGRVDESARNFTPAADIPGLVTSLLQNVTIGLMSSNISDAVTSRMCVQSGTQNIYLYHPMTLWPPYAAAAVCAAFAALIGMSAMWSNQTKSDTSFTTMIQVTRNSALDAVPEEDPSRVRLRYGLINDGGEQRMAFGQLWNFGDHPLARKEA</sequence>
<dbReference type="PANTHER" id="PTHR35041">
    <property type="entry name" value="MEDIATOR OF RNA POLYMERASE II TRANSCRIPTION SUBUNIT 1"/>
    <property type="match status" value="1"/>
</dbReference>
<protein>
    <submittedName>
        <fullName evidence="3">Uncharacterized protein</fullName>
    </submittedName>
</protein>
<feature type="region of interest" description="Disordered" evidence="1">
    <location>
        <begin position="43"/>
        <end position="68"/>
    </location>
</feature>
<evidence type="ECO:0000256" key="2">
    <source>
        <dbReference type="SAM" id="Phobius"/>
    </source>
</evidence>
<evidence type="ECO:0000313" key="3">
    <source>
        <dbReference type="EMBL" id="KAJ7334065.1"/>
    </source>
</evidence>
<keyword evidence="2" id="KW-1133">Transmembrane helix</keyword>
<accession>A0AAD6ZPZ0</accession>
<dbReference type="AlphaFoldDB" id="A0AAD6ZPZ0"/>
<evidence type="ECO:0000256" key="1">
    <source>
        <dbReference type="SAM" id="MobiDB-lite"/>
    </source>
</evidence>
<name>A0AAD6ZPZ0_9AGAR</name>
<keyword evidence="2" id="KW-0812">Transmembrane</keyword>
<gene>
    <name evidence="3" type="ORF">DFH08DRAFT_880064</name>
</gene>
<reference evidence="3" key="1">
    <citation type="submission" date="2023-03" db="EMBL/GenBank/DDBJ databases">
        <title>Massive genome expansion in bonnet fungi (Mycena s.s.) driven by repeated elements and novel gene families across ecological guilds.</title>
        <authorList>
            <consortium name="Lawrence Berkeley National Laboratory"/>
            <person name="Harder C.B."/>
            <person name="Miyauchi S."/>
            <person name="Viragh M."/>
            <person name="Kuo A."/>
            <person name="Thoen E."/>
            <person name="Andreopoulos B."/>
            <person name="Lu D."/>
            <person name="Skrede I."/>
            <person name="Drula E."/>
            <person name="Henrissat B."/>
            <person name="Morin E."/>
            <person name="Kohler A."/>
            <person name="Barry K."/>
            <person name="LaButti K."/>
            <person name="Morin E."/>
            <person name="Salamov A."/>
            <person name="Lipzen A."/>
            <person name="Mereny Z."/>
            <person name="Hegedus B."/>
            <person name="Baldrian P."/>
            <person name="Stursova M."/>
            <person name="Weitz H."/>
            <person name="Taylor A."/>
            <person name="Grigoriev I.V."/>
            <person name="Nagy L.G."/>
            <person name="Martin F."/>
            <person name="Kauserud H."/>
        </authorList>
    </citation>
    <scope>NUCLEOTIDE SEQUENCE</scope>
    <source>
        <strain evidence="3">CBHHK002</strain>
    </source>
</reference>